<evidence type="ECO:0000313" key="4">
    <source>
        <dbReference type="EMBL" id="QQL49079.1"/>
    </source>
</evidence>
<dbReference type="PROSITE" id="PS51257">
    <property type="entry name" value="PROKAR_LIPOPROTEIN"/>
    <property type="match status" value="1"/>
</dbReference>
<keyword evidence="2" id="KW-1003">Cell membrane</keyword>
<dbReference type="GO" id="GO:0005886">
    <property type="term" value="C:plasma membrane"/>
    <property type="evidence" value="ECO:0007669"/>
    <property type="project" value="UniProtKB-SubCell"/>
</dbReference>
<keyword evidence="5" id="KW-1185">Reference proteome</keyword>
<accession>A0A6I4I3W1</accession>
<dbReference type="EMBL" id="CP066775">
    <property type="protein sequence ID" value="QQL49079.1"/>
    <property type="molecule type" value="Genomic_DNA"/>
</dbReference>
<organism evidence="4 5">
    <name type="scientific">Mucilaginibacter ginkgonis</name>
    <dbReference type="NCBI Taxonomy" id="2682091"/>
    <lineage>
        <taxon>Bacteria</taxon>
        <taxon>Pseudomonadati</taxon>
        <taxon>Bacteroidota</taxon>
        <taxon>Sphingobacteriia</taxon>
        <taxon>Sphingobacteriales</taxon>
        <taxon>Sphingobacteriaceae</taxon>
        <taxon>Mucilaginibacter</taxon>
    </lineage>
</organism>
<evidence type="ECO:0000313" key="5">
    <source>
        <dbReference type="Proteomes" id="UP000429232"/>
    </source>
</evidence>
<name>A0A6I4I3W1_9SPHI</name>
<evidence type="ECO:0000256" key="2">
    <source>
        <dbReference type="ARBA" id="ARBA00022475"/>
    </source>
</evidence>
<dbReference type="RefSeq" id="WP_157526963.1">
    <property type="nucleotide sequence ID" value="NZ_CP066775.1"/>
</dbReference>
<keyword evidence="3" id="KW-0472">Membrane</keyword>
<evidence type="ECO:0000256" key="3">
    <source>
        <dbReference type="ARBA" id="ARBA00023136"/>
    </source>
</evidence>
<proteinExistence type="predicted"/>
<dbReference type="SUPFAM" id="SSF50956">
    <property type="entry name" value="Thermostable phytase (3-phytase)"/>
    <property type="match status" value="1"/>
</dbReference>
<comment type="subcellular location">
    <subcellularLocation>
        <location evidence="1">Cell membrane</location>
    </subcellularLocation>
</comment>
<protein>
    <submittedName>
        <fullName evidence="4">SdiA-regulated domain-containing protein</fullName>
    </submittedName>
</protein>
<dbReference type="Proteomes" id="UP000429232">
    <property type="component" value="Chromosome"/>
</dbReference>
<dbReference type="InterPro" id="IPR009722">
    <property type="entry name" value="YjiK/CarP"/>
</dbReference>
<dbReference type="Pfam" id="PF06977">
    <property type="entry name" value="SdiA-regulated"/>
    <property type="match status" value="1"/>
</dbReference>
<gene>
    <name evidence="4" type="ORF">GO620_012960</name>
</gene>
<sequence>MKIQLKYLATLALAGGIFMLMACKPKRDYPSPPGYNLNKPQKFNMPDDLEEISGIAFYKGNPDVLYAEEDESGRVYYLKPPYKKQKHSIFKDSGDFEDIALCSDRVIMLQSKGRLYTFPLAETQNPRVEHVQRFEDMLPKGQYEGMYADSATNQVYVMCKHCDIDKTSKQTSGFIFQLGADGSLKQTDTFKINVKHIADQLSDPKINFHPSALAQNKRSKNWFVLSSVNKLLVILNEKFKVQQVYKLNPEFFPQPEGMAFDDKNNLYISNEGDKLEPGNVLKFEWHGR</sequence>
<evidence type="ECO:0000256" key="1">
    <source>
        <dbReference type="ARBA" id="ARBA00004236"/>
    </source>
</evidence>
<dbReference type="KEGG" id="mgik:GO620_012960"/>
<dbReference type="AlphaFoldDB" id="A0A6I4I3W1"/>
<reference evidence="4 5" key="1">
    <citation type="submission" date="2020-12" db="EMBL/GenBank/DDBJ databases">
        <title>HMF7856_wgs.fasta genome submission.</title>
        <authorList>
            <person name="Kang H."/>
            <person name="Kim H."/>
            <person name="Joh K."/>
        </authorList>
    </citation>
    <scope>NUCLEOTIDE SEQUENCE [LARGE SCALE GENOMIC DNA]</scope>
    <source>
        <strain evidence="4 5">HMF7856</strain>
    </source>
</reference>